<reference evidence="2" key="2">
    <citation type="submission" date="2020-09" db="EMBL/GenBank/DDBJ databases">
        <authorList>
            <person name="Sun Q."/>
            <person name="Zhou Y."/>
        </authorList>
    </citation>
    <scope>NUCLEOTIDE SEQUENCE</scope>
    <source>
        <strain evidence="2">CGMCC 1.12181</strain>
    </source>
</reference>
<feature type="transmembrane region" description="Helical" evidence="1">
    <location>
        <begin position="5"/>
        <end position="23"/>
    </location>
</feature>
<evidence type="ECO:0000256" key="1">
    <source>
        <dbReference type="SAM" id="Phobius"/>
    </source>
</evidence>
<keyword evidence="1" id="KW-1133">Transmembrane helix</keyword>
<proteinExistence type="predicted"/>
<evidence type="ECO:0000313" key="2">
    <source>
        <dbReference type="EMBL" id="GGF98802.1"/>
    </source>
</evidence>
<feature type="transmembrane region" description="Helical" evidence="1">
    <location>
        <begin position="43"/>
        <end position="65"/>
    </location>
</feature>
<gene>
    <name evidence="2" type="ORF">GCM10011365_20090</name>
</gene>
<accession>A0A917CU07</accession>
<keyword evidence="1" id="KW-0472">Membrane</keyword>
<dbReference type="EMBL" id="BMEO01000009">
    <property type="protein sequence ID" value="GGF98802.1"/>
    <property type="molecule type" value="Genomic_DNA"/>
</dbReference>
<name>A0A917CU07_9GAMM</name>
<protein>
    <submittedName>
        <fullName evidence="2">Uncharacterized protein</fullName>
    </submittedName>
</protein>
<keyword evidence="1" id="KW-0812">Transmembrane</keyword>
<comment type="caution">
    <text evidence="2">The sequence shown here is derived from an EMBL/GenBank/DDBJ whole genome shotgun (WGS) entry which is preliminary data.</text>
</comment>
<dbReference type="RefSeq" id="WP_188365608.1">
    <property type="nucleotide sequence ID" value="NZ_BAABJF010000010.1"/>
</dbReference>
<keyword evidence="3" id="KW-1185">Reference proteome</keyword>
<sequence>MINKILDAFLCSFFATLIIGMMVNRLLPTWEGLASDVGNNGVWLVSFIVHYVFGLAVSAGAILSQILSKNVTVSRKFWVITSGVIVTLLHLFLLFVQYEFESYVFFSLLFGMSFVLFLVAIVMWNTLRLNNNF</sequence>
<dbReference type="AlphaFoldDB" id="A0A917CU07"/>
<organism evidence="2 3">
    <name type="scientific">Marinicella pacifica</name>
    <dbReference type="NCBI Taxonomy" id="1171543"/>
    <lineage>
        <taxon>Bacteria</taxon>
        <taxon>Pseudomonadati</taxon>
        <taxon>Pseudomonadota</taxon>
        <taxon>Gammaproteobacteria</taxon>
        <taxon>Lysobacterales</taxon>
        <taxon>Marinicellaceae</taxon>
        <taxon>Marinicella</taxon>
    </lineage>
</organism>
<reference evidence="2" key="1">
    <citation type="journal article" date="2014" name="Int. J. Syst. Evol. Microbiol.">
        <title>Complete genome sequence of Corynebacterium casei LMG S-19264T (=DSM 44701T), isolated from a smear-ripened cheese.</title>
        <authorList>
            <consortium name="US DOE Joint Genome Institute (JGI-PGF)"/>
            <person name="Walter F."/>
            <person name="Albersmeier A."/>
            <person name="Kalinowski J."/>
            <person name="Ruckert C."/>
        </authorList>
    </citation>
    <scope>NUCLEOTIDE SEQUENCE</scope>
    <source>
        <strain evidence="2">CGMCC 1.12181</strain>
    </source>
</reference>
<feature type="transmembrane region" description="Helical" evidence="1">
    <location>
        <begin position="77"/>
        <end position="98"/>
    </location>
</feature>
<dbReference type="Proteomes" id="UP000605253">
    <property type="component" value="Unassembled WGS sequence"/>
</dbReference>
<feature type="transmembrane region" description="Helical" evidence="1">
    <location>
        <begin position="104"/>
        <end position="127"/>
    </location>
</feature>
<evidence type="ECO:0000313" key="3">
    <source>
        <dbReference type="Proteomes" id="UP000605253"/>
    </source>
</evidence>